<evidence type="ECO:0000256" key="14">
    <source>
        <dbReference type="ARBA" id="ARBA00047899"/>
    </source>
</evidence>
<evidence type="ECO:0000256" key="10">
    <source>
        <dbReference type="ARBA" id="ARBA00022989"/>
    </source>
</evidence>
<keyword evidence="12" id="KW-0675">Receptor</keyword>
<feature type="binding site" evidence="16">
    <location>
        <position position="102"/>
    </location>
    <ligand>
        <name>ATP</name>
        <dbReference type="ChEBI" id="CHEBI:30616"/>
    </ligand>
</feature>
<evidence type="ECO:0000256" key="3">
    <source>
        <dbReference type="ARBA" id="ARBA00022527"/>
    </source>
</evidence>
<gene>
    <name evidence="21" type="ORF">LIER_08748</name>
</gene>
<sequence length="434" mass="48404">MENQSFLSNRLLIGGLAITIVSAFFCASLYWFFRKRIYANLQLYIKQKGDLDEERHRLRQYKVEEVQKATQNFSKECLVGSGAYGNVYKGFFGEEGTLAVKKLHTDSYVSNEDFKNEVKLLAKVTHSNLVQLRGFCSGTGKNGAKILVYEYVSNGSLLDYLIGKGGRSLTWEQRVNVAITAAKGIAHLHEGNKPSIIHRDIKPSNILIGEKFQAKISDFGLVKTGPSGDDESHVSTQVKGTLGYLDPAYCATLHLSTLSDVYSFGVILLQLITGRPVVDTSGNQPTSHIIDWATPHLEKGSVGEILDATLLLEQCNTEMMLKMGQLGLRCVKKEPKERPTMTRVWKELQAALYRAETFKREQKMASERSLGKASQLPAHSRNDDGDDYSCSVSLNSVGLQRFQVEMDSFSFQSRNLRCLELDSLSFDIDAKSIS</sequence>
<organism evidence="21 22">
    <name type="scientific">Lithospermum erythrorhizon</name>
    <name type="common">Purple gromwell</name>
    <name type="synonym">Lithospermum officinale var. erythrorhizon</name>
    <dbReference type="NCBI Taxonomy" id="34254"/>
    <lineage>
        <taxon>Eukaryota</taxon>
        <taxon>Viridiplantae</taxon>
        <taxon>Streptophyta</taxon>
        <taxon>Embryophyta</taxon>
        <taxon>Tracheophyta</taxon>
        <taxon>Spermatophyta</taxon>
        <taxon>Magnoliopsida</taxon>
        <taxon>eudicotyledons</taxon>
        <taxon>Gunneridae</taxon>
        <taxon>Pentapetalae</taxon>
        <taxon>asterids</taxon>
        <taxon>lamiids</taxon>
        <taxon>Boraginales</taxon>
        <taxon>Boraginaceae</taxon>
        <taxon>Boraginoideae</taxon>
        <taxon>Lithospermeae</taxon>
        <taxon>Lithospermum</taxon>
    </lineage>
</organism>
<dbReference type="InterPro" id="IPR011009">
    <property type="entry name" value="Kinase-like_dom_sf"/>
</dbReference>
<evidence type="ECO:0000256" key="9">
    <source>
        <dbReference type="ARBA" id="ARBA00022840"/>
    </source>
</evidence>
<comment type="catalytic activity">
    <reaction evidence="15">
        <text>L-seryl-[protein] + ATP = O-phospho-L-seryl-[protein] + ADP + H(+)</text>
        <dbReference type="Rhea" id="RHEA:17989"/>
        <dbReference type="Rhea" id="RHEA-COMP:9863"/>
        <dbReference type="Rhea" id="RHEA-COMP:11604"/>
        <dbReference type="ChEBI" id="CHEBI:15378"/>
        <dbReference type="ChEBI" id="CHEBI:29999"/>
        <dbReference type="ChEBI" id="CHEBI:30616"/>
        <dbReference type="ChEBI" id="CHEBI:83421"/>
        <dbReference type="ChEBI" id="CHEBI:456216"/>
        <dbReference type="EC" id="2.7.11.1"/>
    </reaction>
</comment>
<dbReference type="GO" id="GO:0005524">
    <property type="term" value="F:ATP binding"/>
    <property type="evidence" value="ECO:0007669"/>
    <property type="project" value="UniProtKB-UniRule"/>
</dbReference>
<feature type="domain" description="Protein kinase" evidence="20">
    <location>
        <begin position="73"/>
        <end position="352"/>
    </location>
</feature>
<dbReference type="Gene3D" id="3.30.200.20">
    <property type="entry name" value="Phosphorylase Kinase, domain 1"/>
    <property type="match status" value="1"/>
</dbReference>
<dbReference type="Gene3D" id="1.10.510.10">
    <property type="entry name" value="Transferase(Phosphotransferase) domain 1"/>
    <property type="match status" value="1"/>
</dbReference>
<dbReference type="Pfam" id="PF07714">
    <property type="entry name" value="PK_Tyr_Ser-Thr"/>
    <property type="match status" value="1"/>
</dbReference>
<keyword evidence="5 19" id="KW-0812">Transmembrane</keyword>
<dbReference type="EMBL" id="BAABME010001437">
    <property type="protein sequence ID" value="GAA0149611.1"/>
    <property type="molecule type" value="Genomic_DNA"/>
</dbReference>
<dbReference type="PROSITE" id="PS00107">
    <property type="entry name" value="PROTEIN_KINASE_ATP"/>
    <property type="match status" value="1"/>
</dbReference>
<evidence type="ECO:0000256" key="4">
    <source>
        <dbReference type="ARBA" id="ARBA00022679"/>
    </source>
</evidence>
<dbReference type="Proteomes" id="UP001454036">
    <property type="component" value="Unassembled WGS sequence"/>
</dbReference>
<feature type="region of interest" description="Disordered" evidence="18">
    <location>
        <begin position="364"/>
        <end position="385"/>
    </location>
</feature>
<keyword evidence="10 19" id="KW-1133">Transmembrane helix</keyword>
<protein>
    <recommendedName>
        <fullName evidence="2">non-specific serine/threonine protein kinase</fullName>
        <ecNumber evidence="2">2.7.11.1</ecNumber>
    </recommendedName>
</protein>
<evidence type="ECO:0000256" key="5">
    <source>
        <dbReference type="ARBA" id="ARBA00022692"/>
    </source>
</evidence>
<dbReference type="SUPFAM" id="SSF56112">
    <property type="entry name" value="Protein kinase-like (PK-like)"/>
    <property type="match status" value="1"/>
</dbReference>
<dbReference type="PANTHER" id="PTHR47973">
    <property type="entry name" value="CYSTEINE-RICH RECEPTOR-LIKE PROTEIN KINASE 3"/>
    <property type="match status" value="1"/>
</dbReference>
<dbReference type="FunFam" id="3.30.200.20:FF:000466">
    <property type="entry name" value="Putative LRR receptor-like serine/threonine-protein kinase"/>
    <property type="match status" value="1"/>
</dbReference>
<feature type="transmembrane region" description="Helical" evidence="19">
    <location>
        <begin position="12"/>
        <end position="33"/>
    </location>
</feature>
<dbReference type="EC" id="2.7.11.1" evidence="2"/>
<keyword evidence="3 17" id="KW-0723">Serine/threonine-protein kinase</keyword>
<keyword evidence="6" id="KW-0732">Signal</keyword>
<dbReference type="AlphaFoldDB" id="A0AAV3PEB4"/>
<comment type="catalytic activity">
    <reaction evidence="14">
        <text>L-threonyl-[protein] + ATP = O-phospho-L-threonyl-[protein] + ADP + H(+)</text>
        <dbReference type="Rhea" id="RHEA:46608"/>
        <dbReference type="Rhea" id="RHEA-COMP:11060"/>
        <dbReference type="Rhea" id="RHEA-COMP:11605"/>
        <dbReference type="ChEBI" id="CHEBI:15378"/>
        <dbReference type="ChEBI" id="CHEBI:30013"/>
        <dbReference type="ChEBI" id="CHEBI:30616"/>
        <dbReference type="ChEBI" id="CHEBI:61977"/>
        <dbReference type="ChEBI" id="CHEBI:456216"/>
        <dbReference type="EC" id="2.7.11.1"/>
    </reaction>
</comment>
<keyword evidence="11 19" id="KW-0472">Membrane</keyword>
<evidence type="ECO:0000256" key="11">
    <source>
        <dbReference type="ARBA" id="ARBA00023136"/>
    </source>
</evidence>
<dbReference type="PROSITE" id="PS00108">
    <property type="entry name" value="PROTEIN_KINASE_ST"/>
    <property type="match status" value="1"/>
</dbReference>
<evidence type="ECO:0000256" key="16">
    <source>
        <dbReference type="PROSITE-ProRule" id="PRU10141"/>
    </source>
</evidence>
<evidence type="ECO:0000256" key="7">
    <source>
        <dbReference type="ARBA" id="ARBA00022741"/>
    </source>
</evidence>
<dbReference type="FunFam" id="1.10.510.10:FF:000287">
    <property type="entry name" value="probable LRR receptor-like serine/threonine-protein kinase RKF3"/>
    <property type="match status" value="1"/>
</dbReference>
<dbReference type="GO" id="GO:0016020">
    <property type="term" value="C:membrane"/>
    <property type="evidence" value="ECO:0007669"/>
    <property type="project" value="UniProtKB-SubCell"/>
</dbReference>
<evidence type="ECO:0000256" key="8">
    <source>
        <dbReference type="ARBA" id="ARBA00022777"/>
    </source>
</evidence>
<keyword evidence="13" id="KW-0325">Glycoprotein</keyword>
<evidence type="ECO:0000313" key="22">
    <source>
        <dbReference type="Proteomes" id="UP001454036"/>
    </source>
</evidence>
<keyword evidence="7 16" id="KW-0547">Nucleotide-binding</keyword>
<evidence type="ECO:0000256" key="12">
    <source>
        <dbReference type="ARBA" id="ARBA00023170"/>
    </source>
</evidence>
<reference evidence="21 22" key="1">
    <citation type="submission" date="2024-01" db="EMBL/GenBank/DDBJ databases">
        <title>The complete chloroplast genome sequence of Lithospermum erythrorhizon: insights into the phylogenetic relationship among Boraginaceae species and the maternal lineages of purple gromwells.</title>
        <authorList>
            <person name="Okada T."/>
            <person name="Watanabe K."/>
        </authorList>
    </citation>
    <scope>NUCLEOTIDE SEQUENCE [LARGE SCALE GENOMIC DNA]</scope>
</reference>
<evidence type="ECO:0000259" key="20">
    <source>
        <dbReference type="PROSITE" id="PS50011"/>
    </source>
</evidence>
<keyword evidence="4" id="KW-0808">Transferase</keyword>
<evidence type="ECO:0000256" key="13">
    <source>
        <dbReference type="ARBA" id="ARBA00023180"/>
    </source>
</evidence>
<comment type="subcellular location">
    <subcellularLocation>
        <location evidence="1">Membrane</location>
        <topology evidence="1">Single-pass type I membrane protein</topology>
    </subcellularLocation>
</comment>
<evidence type="ECO:0000256" key="17">
    <source>
        <dbReference type="RuleBase" id="RU000304"/>
    </source>
</evidence>
<dbReference type="CDD" id="cd14066">
    <property type="entry name" value="STKc_IRAK"/>
    <property type="match status" value="1"/>
</dbReference>
<dbReference type="InterPro" id="IPR001245">
    <property type="entry name" value="Ser-Thr/Tyr_kinase_cat_dom"/>
</dbReference>
<keyword evidence="9 16" id="KW-0067">ATP-binding</keyword>
<dbReference type="InterPro" id="IPR008271">
    <property type="entry name" value="Ser/Thr_kinase_AS"/>
</dbReference>
<dbReference type="InterPro" id="IPR052059">
    <property type="entry name" value="CR_Ser/Thr_kinase"/>
</dbReference>
<dbReference type="InterPro" id="IPR000719">
    <property type="entry name" value="Prot_kinase_dom"/>
</dbReference>
<evidence type="ECO:0000256" key="6">
    <source>
        <dbReference type="ARBA" id="ARBA00022729"/>
    </source>
</evidence>
<comment type="caution">
    <text evidence="21">The sequence shown here is derived from an EMBL/GenBank/DDBJ whole genome shotgun (WGS) entry which is preliminary data.</text>
</comment>
<name>A0AAV3PEB4_LITER</name>
<comment type="similarity">
    <text evidence="17">Belongs to the protein kinase superfamily.</text>
</comment>
<dbReference type="SMART" id="SM00220">
    <property type="entry name" value="S_TKc"/>
    <property type="match status" value="1"/>
</dbReference>
<keyword evidence="22" id="KW-1185">Reference proteome</keyword>
<keyword evidence="8" id="KW-0418">Kinase</keyword>
<dbReference type="GO" id="GO:0004674">
    <property type="term" value="F:protein serine/threonine kinase activity"/>
    <property type="evidence" value="ECO:0007669"/>
    <property type="project" value="UniProtKB-KW"/>
</dbReference>
<evidence type="ECO:0000256" key="15">
    <source>
        <dbReference type="ARBA" id="ARBA00048679"/>
    </source>
</evidence>
<evidence type="ECO:0000256" key="18">
    <source>
        <dbReference type="SAM" id="MobiDB-lite"/>
    </source>
</evidence>
<dbReference type="PROSITE" id="PS50011">
    <property type="entry name" value="PROTEIN_KINASE_DOM"/>
    <property type="match status" value="1"/>
</dbReference>
<evidence type="ECO:0000256" key="2">
    <source>
        <dbReference type="ARBA" id="ARBA00012513"/>
    </source>
</evidence>
<accession>A0AAV3PEB4</accession>
<evidence type="ECO:0000313" key="21">
    <source>
        <dbReference type="EMBL" id="GAA0149611.1"/>
    </source>
</evidence>
<evidence type="ECO:0000256" key="19">
    <source>
        <dbReference type="SAM" id="Phobius"/>
    </source>
</evidence>
<evidence type="ECO:0000256" key="1">
    <source>
        <dbReference type="ARBA" id="ARBA00004479"/>
    </source>
</evidence>
<proteinExistence type="inferred from homology"/>
<dbReference type="InterPro" id="IPR017441">
    <property type="entry name" value="Protein_kinase_ATP_BS"/>
</dbReference>